<feature type="region of interest" description="Disordered" evidence="1">
    <location>
        <begin position="154"/>
        <end position="175"/>
    </location>
</feature>
<reference evidence="3" key="1">
    <citation type="submission" date="2023-06" db="EMBL/GenBank/DDBJ databases">
        <title>Gordonia sp. nov. and Pseudochrobactrum sp. nov., two species isolated from the burying beetle Nicrophorus vespilloides.</title>
        <authorList>
            <person name="Poehlein A."/>
            <person name="Guzman J."/>
            <person name="Daniel R."/>
            <person name="Vilcinskas A."/>
        </authorList>
    </citation>
    <scope>NUCLEOTIDE SEQUENCE</scope>
    <source>
        <strain evidence="3">MP11Mi</strain>
    </source>
</reference>
<feature type="transmembrane region" description="Helical" evidence="2">
    <location>
        <begin position="12"/>
        <end position="31"/>
    </location>
</feature>
<protein>
    <submittedName>
        <fullName evidence="3">Uncharacterized protein</fullName>
    </submittedName>
</protein>
<accession>A0AA97CZT6</accession>
<dbReference type="AlphaFoldDB" id="A0AA97CZT6"/>
<dbReference type="EMBL" id="CP128986">
    <property type="protein sequence ID" value="WOC14165.1"/>
    <property type="molecule type" value="Genomic_DNA"/>
</dbReference>
<feature type="region of interest" description="Disordered" evidence="1">
    <location>
        <begin position="356"/>
        <end position="380"/>
    </location>
</feature>
<gene>
    <name evidence="3" type="ORF">MP11Mi_32790</name>
</gene>
<dbReference type="RefSeq" id="WP_420039925.1">
    <property type="nucleotide sequence ID" value="NZ_CP128986.1"/>
</dbReference>
<keyword evidence="2" id="KW-1133">Transmembrane helix</keyword>
<evidence type="ECO:0000256" key="2">
    <source>
        <dbReference type="SAM" id="Phobius"/>
    </source>
</evidence>
<proteinExistence type="predicted"/>
<feature type="transmembrane region" description="Helical" evidence="2">
    <location>
        <begin position="37"/>
        <end position="54"/>
    </location>
</feature>
<evidence type="ECO:0000313" key="3">
    <source>
        <dbReference type="EMBL" id="WOC14165.1"/>
    </source>
</evidence>
<name>A0AA97CZT6_9ACTN</name>
<sequence length="414" mass="42698">MTDTSKPTPATVLVCATTLGVAAFVVAGTVGDTTIRILGAIVGLAATVGGVVVVSKSSRTAGLIGAAVVPLVVLVLGVPIAGVIGTDDESTESGGSETTEAPVADELDLDARLADAFAQADAMVPNGSASILELRFGWSPSVAVLDSRNGNKVSVSQSGDGWGTPSTSRATERDTFSRAELTNLSLSDAAVKVARGAREIGDSGTVTDRTAIEIKRRSDDGLLLVSFDSDDIMRKIQVDADGNLPDTLDAGAVDTVMVAAVRIMKAAGVGPRTHLTGFDFKSTIDEATIPAASSVQSSGGIEMEFDDGPVESIIAVPGEFPKVAQRDGRGYPRTPRFVLSELSQASVLRARDDLMRRNDSPTYDSGVVGFQAGDMPGDSGGDAPARIRISVGPVNGNVEGVYSLNGRFVRDGSW</sequence>
<evidence type="ECO:0000256" key="1">
    <source>
        <dbReference type="SAM" id="MobiDB-lite"/>
    </source>
</evidence>
<feature type="transmembrane region" description="Helical" evidence="2">
    <location>
        <begin position="61"/>
        <end position="84"/>
    </location>
</feature>
<feature type="compositionally biased region" description="Polar residues" evidence="1">
    <location>
        <begin position="154"/>
        <end position="169"/>
    </location>
</feature>
<keyword evidence="2" id="KW-0812">Transmembrane</keyword>
<organism evidence="3">
    <name type="scientific">Gordonia sp. MP11Mi</name>
    <dbReference type="NCBI Taxonomy" id="3022769"/>
    <lineage>
        <taxon>Bacteria</taxon>
        <taxon>Bacillati</taxon>
        <taxon>Actinomycetota</taxon>
        <taxon>Actinomycetes</taxon>
        <taxon>Mycobacteriales</taxon>
        <taxon>Gordoniaceae</taxon>
        <taxon>Gordonia</taxon>
    </lineage>
</organism>
<keyword evidence="2" id="KW-0472">Membrane</keyword>